<dbReference type="STRING" id="35608.A0A2U1P6D6"/>
<dbReference type="GO" id="GO:0030619">
    <property type="term" value="F:U1 snRNA binding"/>
    <property type="evidence" value="ECO:0007669"/>
    <property type="project" value="TreeGrafter"/>
</dbReference>
<dbReference type="InterPro" id="IPR035979">
    <property type="entry name" value="RBD_domain_sf"/>
</dbReference>
<feature type="domain" description="RRM" evidence="5">
    <location>
        <begin position="41"/>
        <end position="119"/>
    </location>
</feature>
<dbReference type="PANTHER" id="PTHR13952">
    <property type="entry name" value="U1 SMALL NUCLEAR RIBONUCLEOPROTEIN 70 KD"/>
    <property type="match status" value="1"/>
</dbReference>
<evidence type="ECO:0000313" key="7">
    <source>
        <dbReference type="Proteomes" id="UP000245207"/>
    </source>
</evidence>
<evidence type="ECO:0000256" key="3">
    <source>
        <dbReference type="PROSITE-ProRule" id="PRU00176"/>
    </source>
</evidence>
<dbReference type="SMART" id="SM00361">
    <property type="entry name" value="RRM_1"/>
    <property type="match status" value="1"/>
</dbReference>
<dbReference type="PANTHER" id="PTHR13952:SF19">
    <property type="entry name" value="GLYCINE-RICH RNA-BINDING PROTEIN 4, MITOCHONDRIAL ISOFORM X1"/>
    <property type="match status" value="1"/>
</dbReference>
<reference evidence="6 7" key="1">
    <citation type="journal article" date="2018" name="Mol. Plant">
        <title>The genome of Artemisia annua provides insight into the evolution of Asteraceae family and artemisinin biosynthesis.</title>
        <authorList>
            <person name="Shen Q."/>
            <person name="Zhang L."/>
            <person name="Liao Z."/>
            <person name="Wang S."/>
            <person name="Yan T."/>
            <person name="Shi P."/>
            <person name="Liu M."/>
            <person name="Fu X."/>
            <person name="Pan Q."/>
            <person name="Wang Y."/>
            <person name="Lv Z."/>
            <person name="Lu X."/>
            <person name="Zhang F."/>
            <person name="Jiang W."/>
            <person name="Ma Y."/>
            <person name="Chen M."/>
            <person name="Hao X."/>
            <person name="Li L."/>
            <person name="Tang Y."/>
            <person name="Lv G."/>
            <person name="Zhou Y."/>
            <person name="Sun X."/>
            <person name="Brodelius P.E."/>
            <person name="Rose J.K.C."/>
            <person name="Tang K."/>
        </authorList>
    </citation>
    <scope>NUCLEOTIDE SEQUENCE [LARGE SCALE GENOMIC DNA]</scope>
    <source>
        <strain evidence="7">cv. Huhao1</strain>
        <tissue evidence="6">Leaf</tissue>
    </source>
</reference>
<dbReference type="GO" id="GO:0071004">
    <property type="term" value="C:U2-type prespliceosome"/>
    <property type="evidence" value="ECO:0007669"/>
    <property type="project" value="TreeGrafter"/>
</dbReference>
<dbReference type="AlphaFoldDB" id="A0A2U1P6D6"/>
<comment type="subcellular location">
    <subcellularLocation>
        <location evidence="1">Nucleus</location>
    </subcellularLocation>
</comment>
<dbReference type="Pfam" id="PF00076">
    <property type="entry name" value="RRM_1"/>
    <property type="match status" value="1"/>
</dbReference>
<proteinExistence type="predicted"/>
<dbReference type="OrthoDB" id="439808at2759"/>
<dbReference type="SUPFAM" id="SSF54928">
    <property type="entry name" value="RNA-binding domain, RBD"/>
    <property type="match status" value="1"/>
</dbReference>
<dbReference type="GO" id="GO:0003729">
    <property type="term" value="F:mRNA binding"/>
    <property type="evidence" value="ECO:0007669"/>
    <property type="project" value="TreeGrafter"/>
</dbReference>
<dbReference type="GO" id="GO:0000398">
    <property type="term" value="P:mRNA splicing, via spliceosome"/>
    <property type="evidence" value="ECO:0007669"/>
    <property type="project" value="TreeGrafter"/>
</dbReference>
<organism evidence="6 7">
    <name type="scientific">Artemisia annua</name>
    <name type="common">Sweet wormwood</name>
    <dbReference type="NCBI Taxonomy" id="35608"/>
    <lineage>
        <taxon>Eukaryota</taxon>
        <taxon>Viridiplantae</taxon>
        <taxon>Streptophyta</taxon>
        <taxon>Embryophyta</taxon>
        <taxon>Tracheophyta</taxon>
        <taxon>Spermatophyta</taxon>
        <taxon>Magnoliopsida</taxon>
        <taxon>eudicotyledons</taxon>
        <taxon>Gunneridae</taxon>
        <taxon>Pentapetalae</taxon>
        <taxon>asterids</taxon>
        <taxon>campanulids</taxon>
        <taxon>Asterales</taxon>
        <taxon>Asteraceae</taxon>
        <taxon>Asteroideae</taxon>
        <taxon>Anthemideae</taxon>
        <taxon>Artemisiinae</taxon>
        <taxon>Artemisia</taxon>
    </lineage>
</organism>
<evidence type="ECO:0000256" key="4">
    <source>
        <dbReference type="SAM" id="MobiDB-lite"/>
    </source>
</evidence>
<dbReference type="InterPro" id="IPR051183">
    <property type="entry name" value="U1_U11-U12_snRNP_70-35kDa"/>
</dbReference>
<dbReference type="InterPro" id="IPR000504">
    <property type="entry name" value="RRM_dom"/>
</dbReference>
<dbReference type="Proteomes" id="UP000245207">
    <property type="component" value="Unassembled WGS sequence"/>
</dbReference>
<sequence>MSTTTTIPRGWFFKPIIQTSVPMKPNLLKLRACFIEYPLATKLMVRNLSYSTSESSLKEEFSNFGQVAEVKLVKDETSKKSKGYAFVQYTNQDDAISALENMDEKYLDGRVIFVELAKPIKDKKSFYPRTSGPPQDLQFLAQNDAGD</sequence>
<keyword evidence="2" id="KW-0539">Nucleus</keyword>
<keyword evidence="3" id="KW-0694">RNA-binding</keyword>
<evidence type="ECO:0000256" key="1">
    <source>
        <dbReference type="ARBA" id="ARBA00004123"/>
    </source>
</evidence>
<name>A0A2U1P6D6_ARTAN</name>
<dbReference type="SMART" id="SM00360">
    <property type="entry name" value="RRM"/>
    <property type="match status" value="1"/>
</dbReference>
<evidence type="ECO:0000259" key="5">
    <source>
        <dbReference type="PROSITE" id="PS50102"/>
    </source>
</evidence>
<comment type="caution">
    <text evidence="6">The sequence shown here is derived from an EMBL/GenBank/DDBJ whole genome shotgun (WGS) entry which is preliminary data.</text>
</comment>
<dbReference type="GO" id="GO:0005685">
    <property type="term" value="C:U1 snRNP"/>
    <property type="evidence" value="ECO:0007669"/>
    <property type="project" value="TreeGrafter"/>
</dbReference>
<dbReference type="PROSITE" id="PS50102">
    <property type="entry name" value="RRM"/>
    <property type="match status" value="1"/>
</dbReference>
<dbReference type="InterPro" id="IPR003954">
    <property type="entry name" value="RRM_euk-type"/>
</dbReference>
<feature type="region of interest" description="Disordered" evidence="4">
    <location>
        <begin position="125"/>
        <end position="147"/>
    </location>
</feature>
<protein>
    <submittedName>
        <fullName evidence="6">RNA-binding (RRM/RBD/RNP motifs) family protein</fullName>
    </submittedName>
</protein>
<accession>A0A2U1P6D6</accession>
<keyword evidence="7" id="KW-1185">Reference proteome</keyword>
<dbReference type="Gene3D" id="3.30.70.330">
    <property type="match status" value="1"/>
</dbReference>
<evidence type="ECO:0000256" key="2">
    <source>
        <dbReference type="ARBA" id="ARBA00023242"/>
    </source>
</evidence>
<evidence type="ECO:0000313" key="6">
    <source>
        <dbReference type="EMBL" id="PWA81323.1"/>
    </source>
</evidence>
<gene>
    <name evidence="6" type="ORF">CTI12_AA188940</name>
</gene>
<dbReference type="EMBL" id="PKPP01001604">
    <property type="protein sequence ID" value="PWA81323.1"/>
    <property type="molecule type" value="Genomic_DNA"/>
</dbReference>
<dbReference type="GO" id="GO:0071011">
    <property type="term" value="C:precatalytic spliceosome"/>
    <property type="evidence" value="ECO:0007669"/>
    <property type="project" value="TreeGrafter"/>
</dbReference>
<dbReference type="InterPro" id="IPR012677">
    <property type="entry name" value="Nucleotide-bd_a/b_plait_sf"/>
</dbReference>